<comment type="similarity">
    <text evidence="1">Belongs to the N(4)/N(6)-methyltransferase family.</text>
</comment>
<dbReference type="EMBL" id="CBFW010000436">
    <property type="protein sequence ID" value="CDC77473.1"/>
    <property type="molecule type" value="Genomic_DNA"/>
</dbReference>
<dbReference type="Pfam" id="PF02086">
    <property type="entry name" value="MethyltransfD12"/>
    <property type="match status" value="1"/>
</dbReference>
<evidence type="ECO:0000313" key="8">
    <source>
        <dbReference type="Proteomes" id="UP000017938"/>
    </source>
</evidence>
<dbReference type="InterPro" id="IPR012327">
    <property type="entry name" value="MeTrfase_D12"/>
</dbReference>
<evidence type="ECO:0000256" key="2">
    <source>
        <dbReference type="ARBA" id="ARBA00011900"/>
    </source>
</evidence>
<proteinExistence type="inferred from homology"/>
<dbReference type="GO" id="GO:0009007">
    <property type="term" value="F:site-specific DNA-methyltransferase (adenine-specific) activity"/>
    <property type="evidence" value="ECO:0007669"/>
    <property type="project" value="UniProtKB-EC"/>
</dbReference>
<name>R6TVK4_9BACT</name>
<evidence type="ECO:0000256" key="6">
    <source>
        <dbReference type="ARBA" id="ARBA00047942"/>
    </source>
</evidence>
<dbReference type="InterPro" id="IPR029063">
    <property type="entry name" value="SAM-dependent_MTases_sf"/>
</dbReference>
<dbReference type="STRING" id="1263015.BN580_00454"/>
<dbReference type="AlphaFoldDB" id="R6TVK4"/>
<dbReference type="Gene3D" id="3.40.50.150">
    <property type="entry name" value="Vaccinia Virus protein VP39"/>
    <property type="match status" value="1"/>
</dbReference>
<evidence type="ECO:0000256" key="3">
    <source>
        <dbReference type="ARBA" id="ARBA00022603"/>
    </source>
</evidence>
<evidence type="ECO:0000256" key="4">
    <source>
        <dbReference type="ARBA" id="ARBA00022679"/>
    </source>
</evidence>
<sequence>MEVYNDFNPNLANLFRCVRDHPNELCDELRYTLNSRLDFDYVREILHTKTELPDIRRAAYFYQIIRESYASGLDSFGAQPHSMWNNFPLIHDACGRLQKVVIENKDFEKLIKQYDRPEAFFYCDPPYYNTEDYYEDVGFTRADHERLANALLSINGFFLLSYNDCPEIRELYSKPGITIEGTTRLSNIAQRYEGGKQYAELIISNYDTMARLNACKQLTLFDIVDEPEQILKERKLLWK</sequence>
<dbReference type="GO" id="GO:0009307">
    <property type="term" value="P:DNA restriction-modification system"/>
    <property type="evidence" value="ECO:0007669"/>
    <property type="project" value="InterPro"/>
</dbReference>
<dbReference type="GO" id="GO:1904047">
    <property type="term" value="F:S-adenosyl-L-methionine binding"/>
    <property type="evidence" value="ECO:0007669"/>
    <property type="project" value="TreeGrafter"/>
</dbReference>
<dbReference type="PANTHER" id="PTHR30481">
    <property type="entry name" value="DNA ADENINE METHYLASE"/>
    <property type="match status" value="1"/>
</dbReference>
<evidence type="ECO:0000256" key="5">
    <source>
        <dbReference type="ARBA" id="ARBA00022691"/>
    </source>
</evidence>
<organism evidence="7 8">
    <name type="scientific">Candidatus Colimorpha enterica</name>
    <dbReference type="NCBI Taxonomy" id="3083063"/>
    <lineage>
        <taxon>Bacteria</taxon>
        <taxon>Pseudomonadati</taxon>
        <taxon>Bacteroidota</taxon>
        <taxon>Bacteroidia</taxon>
        <taxon>Bacteroidales</taxon>
        <taxon>Candidatus Colimorpha</taxon>
    </lineage>
</organism>
<dbReference type="GO" id="GO:0043565">
    <property type="term" value="F:sequence-specific DNA binding"/>
    <property type="evidence" value="ECO:0007669"/>
    <property type="project" value="TreeGrafter"/>
</dbReference>
<protein>
    <recommendedName>
        <fullName evidence="2">site-specific DNA-methyltransferase (adenine-specific)</fullName>
        <ecNumber evidence="2">2.1.1.72</ecNumber>
    </recommendedName>
</protein>
<accession>R6TVK4</accession>
<dbReference type="GO" id="GO:0032259">
    <property type="term" value="P:methylation"/>
    <property type="evidence" value="ECO:0007669"/>
    <property type="project" value="UniProtKB-KW"/>
</dbReference>
<dbReference type="EC" id="2.1.1.72" evidence="2"/>
<evidence type="ECO:0000313" key="7">
    <source>
        <dbReference type="EMBL" id="CDC77473.1"/>
    </source>
</evidence>
<dbReference type="Gene3D" id="1.10.1020.10">
    <property type="entry name" value="Adenine-specific Methyltransferase, Domain 2"/>
    <property type="match status" value="1"/>
</dbReference>
<dbReference type="Proteomes" id="UP000017938">
    <property type="component" value="Unassembled WGS sequence"/>
</dbReference>
<evidence type="ECO:0000256" key="1">
    <source>
        <dbReference type="ARBA" id="ARBA00006594"/>
    </source>
</evidence>
<gene>
    <name evidence="7" type="ORF">BN580_00454</name>
</gene>
<comment type="catalytic activity">
    <reaction evidence="6">
        <text>a 2'-deoxyadenosine in DNA + S-adenosyl-L-methionine = an N(6)-methyl-2'-deoxyadenosine in DNA + S-adenosyl-L-homocysteine + H(+)</text>
        <dbReference type="Rhea" id="RHEA:15197"/>
        <dbReference type="Rhea" id="RHEA-COMP:12418"/>
        <dbReference type="Rhea" id="RHEA-COMP:12419"/>
        <dbReference type="ChEBI" id="CHEBI:15378"/>
        <dbReference type="ChEBI" id="CHEBI:57856"/>
        <dbReference type="ChEBI" id="CHEBI:59789"/>
        <dbReference type="ChEBI" id="CHEBI:90615"/>
        <dbReference type="ChEBI" id="CHEBI:90616"/>
        <dbReference type="EC" id="2.1.1.72"/>
    </reaction>
</comment>
<keyword evidence="4" id="KW-0808">Transferase</keyword>
<keyword evidence="3 7" id="KW-0489">Methyltransferase</keyword>
<dbReference type="InterPro" id="IPR023095">
    <property type="entry name" value="Ade_MeTrfase_dom_2"/>
</dbReference>
<keyword evidence="5" id="KW-0949">S-adenosyl-L-methionine</keyword>
<dbReference type="GO" id="GO:0006298">
    <property type="term" value="P:mismatch repair"/>
    <property type="evidence" value="ECO:0007669"/>
    <property type="project" value="TreeGrafter"/>
</dbReference>
<comment type="caution">
    <text evidence="7">The sequence shown here is derived from an EMBL/GenBank/DDBJ whole genome shotgun (WGS) entry which is preliminary data.</text>
</comment>
<reference evidence="7" key="1">
    <citation type="submission" date="2012-11" db="EMBL/GenBank/DDBJ databases">
        <title>Dependencies among metagenomic species, viruses, plasmids and units of genetic variation.</title>
        <authorList>
            <person name="Nielsen H.B."/>
            <person name="Almeida M."/>
            <person name="Juncker A.S."/>
            <person name="Rasmussen S."/>
            <person name="Li J."/>
            <person name="Sunagawa S."/>
            <person name="Plichta D."/>
            <person name="Gautier L."/>
            <person name="Le Chatelier E."/>
            <person name="Peletier E."/>
            <person name="Bonde I."/>
            <person name="Nielsen T."/>
            <person name="Manichanh C."/>
            <person name="Arumugam M."/>
            <person name="Batto J."/>
            <person name="Santos M.B.Q.D."/>
            <person name="Blom N."/>
            <person name="Borruel N."/>
            <person name="Burgdorf K.S."/>
            <person name="Boumezbeur F."/>
            <person name="Casellas F."/>
            <person name="Dore J."/>
            <person name="Guarner F."/>
            <person name="Hansen T."/>
            <person name="Hildebrand F."/>
            <person name="Kaas R.S."/>
            <person name="Kennedy S."/>
            <person name="Kristiansen K."/>
            <person name="Kultima J.R."/>
            <person name="Leonard P."/>
            <person name="Levenez F."/>
            <person name="Lund O."/>
            <person name="Moumen B."/>
            <person name="Le Paslier D."/>
            <person name="Pons N."/>
            <person name="Pedersen O."/>
            <person name="Prifti E."/>
            <person name="Qin J."/>
            <person name="Raes J."/>
            <person name="Tap J."/>
            <person name="Tims S."/>
            <person name="Ussery D.W."/>
            <person name="Yamada T."/>
            <person name="MetaHit consortium"/>
            <person name="Renault P."/>
            <person name="Sicheritz-Ponten T."/>
            <person name="Bork P."/>
            <person name="Wang J."/>
            <person name="Brunak S."/>
            <person name="Ehrlich S.D."/>
        </authorList>
    </citation>
    <scope>NUCLEOTIDE SEQUENCE [LARGE SCALE GENOMIC DNA]</scope>
</reference>
<dbReference type="SUPFAM" id="SSF53335">
    <property type="entry name" value="S-adenosyl-L-methionine-dependent methyltransferases"/>
    <property type="match status" value="1"/>
</dbReference>